<dbReference type="Gene3D" id="3.90.226.10">
    <property type="entry name" value="2-enoyl-CoA Hydratase, Chain A, domain 1"/>
    <property type="match status" value="1"/>
</dbReference>
<dbReference type="Proteomes" id="UP000531251">
    <property type="component" value="Unassembled WGS sequence"/>
</dbReference>
<dbReference type="RefSeq" id="WP_125976201.1">
    <property type="nucleotide sequence ID" value="NZ_BAAADY010000013.1"/>
</dbReference>
<accession>A0A7X5Y0X7</accession>
<dbReference type="Pfam" id="PF00378">
    <property type="entry name" value="ECH_1"/>
    <property type="match status" value="1"/>
</dbReference>
<dbReference type="CDD" id="cd06558">
    <property type="entry name" value="crotonase-like"/>
    <property type="match status" value="1"/>
</dbReference>
<keyword evidence="1" id="KW-0456">Lyase</keyword>
<evidence type="ECO:0000313" key="1">
    <source>
        <dbReference type="EMBL" id="NJB97416.1"/>
    </source>
</evidence>
<dbReference type="EMBL" id="JAATJB010000004">
    <property type="protein sequence ID" value="NJB97416.1"/>
    <property type="molecule type" value="Genomic_DNA"/>
</dbReference>
<dbReference type="PANTHER" id="PTHR11941">
    <property type="entry name" value="ENOYL-COA HYDRATASE-RELATED"/>
    <property type="match status" value="1"/>
</dbReference>
<comment type="caution">
    <text evidence="1">The sequence shown here is derived from an EMBL/GenBank/DDBJ whole genome shotgun (WGS) entry which is preliminary data.</text>
</comment>
<keyword evidence="2" id="KW-1185">Reference proteome</keyword>
<name>A0A7X5Y0X7_9SPHN</name>
<dbReference type="EC" id="4.2.1.17" evidence="1"/>
<reference evidence="1 2" key="1">
    <citation type="submission" date="2020-03" db="EMBL/GenBank/DDBJ databases">
        <title>Genomic Encyclopedia of Type Strains, Phase IV (KMG-IV): sequencing the most valuable type-strain genomes for metagenomic binning, comparative biology and taxonomic classification.</title>
        <authorList>
            <person name="Goeker M."/>
        </authorList>
    </citation>
    <scope>NUCLEOTIDE SEQUENCE [LARGE SCALE GENOMIC DNA]</scope>
    <source>
        <strain evidence="1 2">DSM 7225</strain>
    </source>
</reference>
<dbReference type="GO" id="GO:0006635">
    <property type="term" value="P:fatty acid beta-oxidation"/>
    <property type="evidence" value="ECO:0007669"/>
    <property type="project" value="TreeGrafter"/>
</dbReference>
<evidence type="ECO:0000313" key="2">
    <source>
        <dbReference type="Proteomes" id="UP000531251"/>
    </source>
</evidence>
<dbReference type="AlphaFoldDB" id="A0A7X5Y0X7"/>
<dbReference type="InterPro" id="IPR001753">
    <property type="entry name" value="Enoyl-CoA_hydra/iso"/>
</dbReference>
<organism evidence="1 2">
    <name type="scientific">Sphingomonas trueperi</name>
    <dbReference type="NCBI Taxonomy" id="53317"/>
    <lineage>
        <taxon>Bacteria</taxon>
        <taxon>Pseudomonadati</taxon>
        <taxon>Pseudomonadota</taxon>
        <taxon>Alphaproteobacteria</taxon>
        <taxon>Sphingomonadales</taxon>
        <taxon>Sphingomonadaceae</taxon>
        <taxon>Sphingomonas</taxon>
    </lineage>
</organism>
<dbReference type="PANTHER" id="PTHR11941:SF54">
    <property type="entry name" value="ENOYL-COA HYDRATASE, MITOCHONDRIAL"/>
    <property type="match status" value="1"/>
</dbReference>
<dbReference type="GO" id="GO:0004300">
    <property type="term" value="F:enoyl-CoA hydratase activity"/>
    <property type="evidence" value="ECO:0007669"/>
    <property type="project" value="UniProtKB-EC"/>
</dbReference>
<gene>
    <name evidence="1" type="ORF">GGR89_001728</name>
</gene>
<protein>
    <submittedName>
        <fullName evidence="1">Enoyl-CoA hydratase</fullName>
        <ecNumber evidence="1">4.2.1.17</ecNumber>
    </submittedName>
</protein>
<dbReference type="SUPFAM" id="SSF52096">
    <property type="entry name" value="ClpP/crotonase"/>
    <property type="match status" value="1"/>
</dbReference>
<proteinExistence type="predicted"/>
<sequence>MIEVRWIGPIATIALARGSARNAVPIAGWEHLAAAATGLDAARAVILRSDMPGIFSAGADIGEFPQLQTDPDARTRFRLAMRAGIDALAALPMPVLVAIDGGCFGAAVALVLAADVRLAGDGAQFAVPPARLGLGYPREDVVRLAAQVGQGRAAELLFTGEAIDADAAARIGLVERRAPDAGAAALDLAQRIAENAPAAVRQLKRALRNPADSHLDAAFEAAFGGAELAEGLAAFHARRRPVFA</sequence>
<dbReference type="InterPro" id="IPR029045">
    <property type="entry name" value="ClpP/crotonase-like_dom_sf"/>
</dbReference>